<evidence type="ECO:0000256" key="1">
    <source>
        <dbReference type="ARBA" id="ARBA00001974"/>
    </source>
</evidence>
<feature type="domain" description="Reductase C-terminal" evidence="6">
    <location>
        <begin position="309"/>
        <end position="380"/>
    </location>
</feature>
<dbReference type="Gene3D" id="3.30.390.30">
    <property type="match status" value="1"/>
</dbReference>
<evidence type="ECO:0000256" key="2">
    <source>
        <dbReference type="ARBA" id="ARBA00022630"/>
    </source>
</evidence>
<evidence type="ECO:0000259" key="5">
    <source>
        <dbReference type="Pfam" id="PF07992"/>
    </source>
</evidence>
<dbReference type="AlphaFoldDB" id="A0A5M3WTX5"/>
<feature type="domain" description="FAD/NAD(P)-binding" evidence="5">
    <location>
        <begin position="1"/>
        <end position="283"/>
    </location>
</feature>
<dbReference type="EMBL" id="BLAE01000016">
    <property type="protein sequence ID" value="GES09588.1"/>
    <property type="molecule type" value="Genomic_DNA"/>
</dbReference>
<keyword evidence="4" id="KW-0560">Oxidoreductase</keyword>
<dbReference type="InterPro" id="IPR028202">
    <property type="entry name" value="Reductase_C"/>
</dbReference>
<protein>
    <submittedName>
        <fullName evidence="7">Pyridine nucleotide-disulfide oxidoreductase</fullName>
    </submittedName>
</protein>
<evidence type="ECO:0000256" key="3">
    <source>
        <dbReference type="ARBA" id="ARBA00022827"/>
    </source>
</evidence>
<dbReference type="Pfam" id="PF14759">
    <property type="entry name" value="Reductase_C"/>
    <property type="match status" value="1"/>
</dbReference>
<evidence type="ECO:0000256" key="4">
    <source>
        <dbReference type="ARBA" id="ARBA00023002"/>
    </source>
</evidence>
<dbReference type="InterPro" id="IPR050446">
    <property type="entry name" value="FAD-oxidoreductase/Apoptosis"/>
</dbReference>
<dbReference type="PANTHER" id="PTHR43557">
    <property type="entry name" value="APOPTOSIS-INDUCING FACTOR 1"/>
    <property type="match status" value="1"/>
</dbReference>
<accession>A0A5M3WTX5</accession>
<keyword evidence="3" id="KW-0274">FAD</keyword>
<evidence type="ECO:0000313" key="8">
    <source>
        <dbReference type="Proteomes" id="UP000331127"/>
    </source>
</evidence>
<organism evidence="7 8">
    <name type="scientific">Acrocarpospora macrocephala</name>
    <dbReference type="NCBI Taxonomy" id="150177"/>
    <lineage>
        <taxon>Bacteria</taxon>
        <taxon>Bacillati</taxon>
        <taxon>Actinomycetota</taxon>
        <taxon>Actinomycetes</taxon>
        <taxon>Streptosporangiales</taxon>
        <taxon>Streptosporangiaceae</taxon>
        <taxon>Acrocarpospora</taxon>
    </lineage>
</organism>
<dbReference type="InterPro" id="IPR016156">
    <property type="entry name" value="FAD/NAD-linked_Rdtase_dimer_sf"/>
</dbReference>
<gene>
    <name evidence="7" type="ORF">Amac_031840</name>
</gene>
<reference evidence="7 8" key="1">
    <citation type="submission" date="2019-10" db="EMBL/GenBank/DDBJ databases">
        <title>Whole genome shotgun sequence of Acrocarpospora macrocephala NBRC 16266.</title>
        <authorList>
            <person name="Ichikawa N."/>
            <person name="Kimura A."/>
            <person name="Kitahashi Y."/>
            <person name="Komaki H."/>
            <person name="Oguchi A."/>
        </authorList>
    </citation>
    <scope>NUCLEOTIDE SEQUENCE [LARGE SCALE GENOMIC DNA]</scope>
    <source>
        <strain evidence="7 8">NBRC 16266</strain>
    </source>
</reference>
<dbReference type="InterPro" id="IPR036188">
    <property type="entry name" value="FAD/NAD-bd_sf"/>
</dbReference>
<dbReference type="Gene3D" id="3.50.50.60">
    <property type="entry name" value="FAD/NAD(P)-binding domain"/>
    <property type="match status" value="2"/>
</dbReference>
<evidence type="ECO:0000259" key="6">
    <source>
        <dbReference type="Pfam" id="PF14759"/>
    </source>
</evidence>
<keyword evidence="8" id="KW-1185">Reference proteome</keyword>
<dbReference type="PRINTS" id="PR00368">
    <property type="entry name" value="FADPNR"/>
</dbReference>
<dbReference type="GO" id="GO:0016651">
    <property type="term" value="F:oxidoreductase activity, acting on NAD(P)H"/>
    <property type="evidence" value="ECO:0007669"/>
    <property type="project" value="TreeGrafter"/>
</dbReference>
<comment type="caution">
    <text evidence="7">The sequence shown here is derived from an EMBL/GenBank/DDBJ whole genome shotgun (WGS) entry which is preliminary data.</text>
</comment>
<dbReference type="OrthoDB" id="1145at2"/>
<dbReference type="Pfam" id="PF07992">
    <property type="entry name" value="Pyr_redox_2"/>
    <property type="match status" value="1"/>
</dbReference>
<dbReference type="PRINTS" id="PR00411">
    <property type="entry name" value="PNDRDTASEI"/>
</dbReference>
<sequence>MSVVIAGGGAGGLRMTEALRQRGYTGPVTVVGAEAHLPYNRPGLSKELLRGDEDGIWLGEPDADVVLADPATAVDTDRNELLLNSGRRIAYTDLVLATGAEARRLPMVAAEAHRIRGLDDAVALREDLRKGGHLLVIGGGFVGCEVASTARTMGLGVTVVEVLDHLAEGALGPAVGAYLSDLHRSHGVRLLCGRTVVSANRLTDGTWLVALADGTELTADHVVEGSGSIPATGWLEGGPFTLDSGVVCDDRGRTNIPHVYALGDVARWWHPAHARHLRMEHWTSVTDQAAVVADTILGTGDRPLEPVPYFWSDQYGVRLQAIGLPGRDDEVTVLRNGTRGSLLGCYSRDGRLTGVVGVREGKAVARLRLFMRDAPTLADALAHLSTKEK</sequence>
<comment type="cofactor">
    <cofactor evidence="1">
        <name>FAD</name>
        <dbReference type="ChEBI" id="CHEBI:57692"/>
    </cofactor>
</comment>
<dbReference type="SUPFAM" id="SSF51905">
    <property type="entry name" value="FAD/NAD(P)-binding domain"/>
    <property type="match status" value="1"/>
</dbReference>
<dbReference type="SUPFAM" id="SSF55424">
    <property type="entry name" value="FAD/NAD-linked reductases, dimerisation (C-terminal) domain"/>
    <property type="match status" value="1"/>
</dbReference>
<dbReference type="RefSeq" id="WP_155355114.1">
    <property type="nucleotide sequence ID" value="NZ_BAAAHL010000040.1"/>
</dbReference>
<proteinExistence type="predicted"/>
<dbReference type="InterPro" id="IPR023753">
    <property type="entry name" value="FAD/NAD-binding_dom"/>
</dbReference>
<keyword evidence="2" id="KW-0285">Flavoprotein</keyword>
<dbReference type="GO" id="GO:0005737">
    <property type="term" value="C:cytoplasm"/>
    <property type="evidence" value="ECO:0007669"/>
    <property type="project" value="TreeGrafter"/>
</dbReference>
<dbReference type="PANTHER" id="PTHR43557:SF2">
    <property type="entry name" value="RIESKE DOMAIN-CONTAINING PROTEIN-RELATED"/>
    <property type="match status" value="1"/>
</dbReference>
<name>A0A5M3WTX5_9ACTN</name>
<evidence type="ECO:0000313" key="7">
    <source>
        <dbReference type="EMBL" id="GES09588.1"/>
    </source>
</evidence>
<dbReference type="Proteomes" id="UP000331127">
    <property type="component" value="Unassembled WGS sequence"/>
</dbReference>